<evidence type="ECO:0000256" key="6">
    <source>
        <dbReference type="ARBA" id="ARBA00022982"/>
    </source>
</evidence>
<dbReference type="InterPro" id="IPR008168">
    <property type="entry name" value="Cyt_C_IC"/>
</dbReference>
<feature type="binding site" description="axial binding residue" evidence="9">
    <location>
        <position position="52"/>
    </location>
    <ligand>
        <name>heme c</name>
        <dbReference type="ChEBI" id="CHEBI:61717"/>
        <label>1</label>
    </ligand>
    <ligandPart>
        <name>Fe</name>
        <dbReference type="ChEBI" id="CHEBI:18248"/>
    </ligandPart>
</feature>
<dbReference type="Pfam" id="PF00034">
    <property type="entry name" value="Cytochrom_C"/>
    <property type="match status" value="2"/>
</dbReference>
<dbReference type="InterPro" id="IPR036909">
    <property type="entry name" value="Cyt_c-like_dom_sf"/>
</dbReference>
<feature type="signal peptide" evidence="10">
    <location>
        <begin position="1"/>
        <end position="36"/>
    </location>
</feature>
<keyword evidence="2" id="KW-0813">Transport</keyword>
<evidence type="ECO:0000313" key="12">
    <source>
        <dbReference type="EMBL" id="SAK96847.1"/>
    </source>
</evidence>
<feature type="binding site" description="covalent" evidence="8">
    <location>
        <position position="142"/>
    </location>
    <ligand>
        <name>heme c</name>
        <dbReference type="ChEBI" id="CHEBI:61717"/>
        <label>2</label>
    </ligand>
</feature>
<sequence>MMTRSSKRSKRVRVWFVYALWLVACLLLSLPSMSRADAQSAATKAAVCTSCHGLGGNSTTGEYPSLAGQTSRYLYLQLRDFKAGRRSDPRMSPMAANLTPDDMHDLADYFAAQKPIAIDFKADPVKVEAGRKKSEEILCTMCHLGGFAGQNEIPRVAGQQYAYIVKQLQDFRDRKRTNDAGNMTSVSKNLTDADIENLANYIANLQ</sequence>
<evidence type="ECO:0000256" key="8">
    <source>
        <dbReference type="PIRSR" id="PIRSR000005-1"/>
    </source>
</evidence>
<reference evidence="12" key="1">
    <citation type="submission" date="2016-01" db="EMBL/GenBank/DDBJ databases">
        <authorList>
            <person name="Peeters C."/>
        </authorList>
    </citation>
    <scope>NUCLEOTIDE SEQUENCE</scope>
    <source>
        <strain evidence="12">LMG 29320</strain>
    </source>
</reference>
<feature type="binding site" description="axial binding residue" evidence="9">
    <location>
        <position position="143"/>
    </location>
    <ligand>
        <name>heme c</name>
        <dbReference type="ChEBI" id="CHEBI:61717"/>
        <label>2</label>
    </ligand>
    <ligandPart>
        <name>Fe</name>
        <dbReference type="ChEBI" id="CHEBI:18248"/>
    </ligandPart>
</feature>
<evidence type="ECO:0000256" key="1">
    <source>
        <dbReference type="ARBA" id="ARBA00004418"/>
    </source>
</evidence>
<keyword evidence="4 9" id="KW-0479">Metal-binding</keyword>
<dbReference type="InterPro" id="IPR024167">
    <property type="entry name" value="Cytochrome_c4-like"/>
</dbReference>
<dbReference type="GO" id="GO:0020037">
    <property type="term" value="F:heme binding"/>
    <property type="evidence" value="ECO:0007669"/>
    <property type="project" value="InterPro"/>
</dbReference>
<proteinExistence type="predicted"/>
<evidence type="ECO:0000256" key="5">
    <source>
        <dbReference type="ARBA" id="ARBA00022764"/>
    </source>
</evidence>
<feature type="chain" id="PRO_5007624495" evidence="10">
    <location>
        <begin position="37"/>
        <end position="206"/>
    </location>
</feature>
<dbReference type="Proteomes" id="UP000054903">
    <property type="component" value="Unassembled WGS sequence"/>
</dbReference>
<dbReference type="SUPFAM" id="SSF46626">
    <property type="entry name" value="Cytochrome c"/>
    <property type="match status" value="2"/>
</dbReference>
<name>A0A158DSY8_9BURK</name>
<dbReference type="PIRSF" id="PIRSF000005">
    <property type="entry name" value="Cytochrome_c4"/>
    <property type="match status" value="1"/>
</dbReference>
<dbReference type="GO" id="GO:0009055">
    <property type="term" value="F:electron transfer activity"/>
    <property type="evidence" value="ECO:0007669"/>
    <property type="project" value="InterPro"/>
</dbReference>
<dbReference type="PANTHER" id="PTHR33751">
    <property type="entry name" value="CBB3-TYPE CYTOCHROME C OXIDASE SUBUNIT FIXP"/>
    <property type="match status" value="1"/>
</dbReference>
<comment type="caution">
    <text evidence="12">The sequence shown here is derived from an EMBL/GenBank/DDBJ whole genome shotgun (WGS) entry which is preliminary data.</text>
</comment>
<dbReference type="PROSITE" id="PS51257">
    <property type="entry name" value="PROKAR_LIPOPROTEIN"/>
    <property type="match status" value="1"/>
</dbReference>
<dbReference type="InterPro" id="IPR050597">
    <property type="entry name" value="Cytochrome_c_Oxidase_Subunit"/>
</dbReference>
<protein>
    <submittedName>
        <fullName evidence="12">Cytochrome c, class I</fullName>
    </submittedName>
</protein>
<dbReference type="EMBL" id="FCNX02000017">
    <property type="protein sequence ID" value="SAK96847.1"/>
    <property type="molecule type" value="Genomic_DNA"/>
</dbReference>
<keyword evidence="6" id="KW-0249">Electron transport</keyword>
<evidence type="ECO:0000256" key="7">
    <source>
        <dbReference type="ARBA" id="ARBA00023004"/>
    </source>
</evidence>
<evidence type="ECO:0000256" key="9">
    <source>
        <dbReference type="PIRSR" id="PIRSR000005-2"/>
    </source>
</evidence>
<dbReference type="GO" id="GO:0005506">
    <property type="term" value="F:iron ion binding"/>
    <property type="evidence" value="ECO:0007669"/>
    <property type="project" value="InterPro"/>
</dbReference>
<feature type="binding site" description="axial binding residue" evidence="9">
    <location>
        <position position="91"/>
    </location>
    <ligand>
        <name>heme c</name>
        <dbReference type="ChEBI" id="CHEBI:61717"/>
        <label>1</label>
    </ligand>
    <ligandPart>
        <name>Fe</name>
        <dbReference type="ChEBI" id="CHEBI:18248"/>
    </ligandPart>
</feature>
<dbReference type="STRING" id="1777138.AWB77_05661"/>
<evidence type="ECO:0000256" key="3">
    <source>
        <dbReference type="ARBA" id="ARBA00022617"/>
    </source>
</evidence>
<evidence type="ECO:0000256" key="2">
    <source>
        <dbReference type="ARBA" id="ARBA00022448"/>
    </source>
</evidence>
<gene>
    <name evidence="12" type="ORF">AWB77_05661</name>
</gene>
<keyword evidence="13" id="KW-1185">Reference proteome</keyword>
<evidence type="ECO:0000259" key="11">
    <source>
        <dbReference type="PROSITE" id="PS51007"/>
    </source>
</evidence>
<dbReference type="OrthoDB" id="5295860at2"/>
<feature type="domain" description="Cytochrome c" evidence="11">
    <location>
        <begin position="35"/>
        <end position="206"/>
    </location>
</feature>
<keyword evidence="10" id="KW-0732">Signal</keyword>
<dbReference type="GO" id="GO:0042597">
    <property type="term" value="C:periplasmic space"/>
    <property type="evidence" value="ECO:0007669"/>
    <property type="project" value="UniProtKB-SubCell"/>
</dbReference>
<evidence type="ECO:0000256" key="10">
    <source>
        <dbReference type="SAM" id="SignalP"/>
    </source>
</evidence>
<dbReference type="PANTHER" id="PTHR33751:SF9">
    <property type="entry name" value="CYTOCHROME C4"/>
    <property type="match status" value="1"/>
</dbReference>
<organism evidence="12 13">
    <name type="scientific">Caballeronia fortuita</name>
    <dbReference type="NCBI Taxonomy" id="1777138"/>
    <lineage>
        <taxon>Bacteria</taxon>
        <taxon>Pseudomonadati</taxon>
        <taxon>Pseudomonadota</taxon>
        <taxon>Betaproteobacteria</taxon>
        <taxon>Burkholderiales</taxon>
        <taxon>Burkholderiaceae</taxon>
        <taxon>Caballeronia</taxon>
    </lineage>
</organism>
<keyword evidence="5" id="KW-0574">Periplasm</keyword>
<keyword evidence="3 8" id="KW-0349">Heme</keyword>
<accession>A0A158DSY8</accession>
<keyword evidence="7 9" id="KW-0408">Iron</keyword>
<comment type="PTM">
    <text evidence="8">Binds 2 heme c groups covalently per subunit.</text>
</comment>
<feature type="binding site" description="axial binding residue" evidence="9">
    <location>
        <position position="183"/>
    </location>
    <ligand>
        <name>heme c</name>
        <dbReference type="ChEBI" id="CHEBI:61717"/>
        <label>2</label>
    </ligand>
    <ligandPart>
        <name>Fe</name>
        <dbReference type="ChEBI" id="CHEBI:18248"/>
    </ligandPart>
</feature>
<dbReference type="Gene3D" id="1.10.760.10">
    <property type="entry name" value="Cytochrome c-like domain"/>
    <property type="match status" value="2"/>
</dbReference>
<comment type="subcellular location">
    <subcellularLocation>
        <location evidence="1">Periplasm</location>
    </subcellularLocation>
</comment>
<feature type="binding site" description="covalent" evidence="8">
    <location>
        <position position="48"/>
    </location>
    <ligand>
        <name>heme c</name>
        <dbReference type="ChEBI" id="CHEBI:61717"/>
        <label>1</label>
    </ligand>
</feature>
<feature type="binding site" description="covalent" evidence="8">
    <location>
        <position position="139"/>
    </location>
    <ligand>
        <name>heme c</name>
        <dbReference type="ChEBI" id="CHEBI:61717"/>
        <label>2</label>
    </ligand>
</feature>
<dbReference type="PRINTS" id="PR00605">
    <property type="entry name" value="CYTCHROMECIC"/>
</dbReference>
<evidence type="ECO:0000256" key="4">
    <source>
        <dbReference type="ARBA" id="ARBA00022723"/>
    </source>
</evidence>
<dbReference type="PROSITE" id="PS51007">
    <property type="entry name" value="CYTC"/>
    <property type="match status" value="1"/>
</dbReference>
<evidence type="ECO:0000313" key="13">
    <source>
        <dbReference type="Proteomes" id="UP000054903"/>
    </source>
</evidence>
<dbReference type="InterPro" id="IPR009056">
    <property type="entry name" value="Cyt_c-like_dom"/>
</dbReference>
<dbReference type="AlphaFoldDB" id="A0A158DSY8"/>
<feature type="binding site" description="covalent" evidence="8">
    <location>
        <position position="51"/>
    </location>
    <ligand>
        <name>heme c</name>
        <dbReference type="ChEBI" id="CHEBI:61717"/>
        <label>1</label>
    </ligand>
</feature>